<keyword evidence="2" id="KW-0732">Signal</keyword>
<protein>
    <submittedName>
        <fullName evidence="3">Uncharacterized protein</fullName>
    </submittedName>
</protein>
<dbReference type="Proteomes" id="UP000272010">
    <property type="component" value="Plasmid pYEE3"/>
</dbReference>
<gene>
    <name evidence="3" type="ORF">PY32053_04290</name>
</gene>
<keyword evidence="3" id="KW-0614">Plasmid</keyword>
<name>A0A386UT45_9RHOB</name>
<accession>A0A386UT45</accession>
<feature type="chain" id="PRO_5017339335" evidence="2">
    <location>
        <begin position="32"/>
        <end position="102"/>
    </location>
</feature>
<sequence>MMSFNKLENIMKNTFVAALTVASIVAGFAHAEEASHSTRGSQSGIGGDHSSVNDTAEKPEPISGSASPTSTMPVPAGRIMSPKELNRAGLKPDDVIMHVSVF</sequence>
<evidence type="ECO:0000313" key="4">
    <source>
        <dbReference type="Proteomes" id="UP000272010"/>
    </source>
</evidence>
<geneLocation type="plasmid" evidence="4">
    <name>pyee3</name>
</geneLocation>
<evidence type="ECO:0000313" key="3">
    <source>
        <dbReference type="EMBL" id="AYF03817.1"/>
    </source>
</evidence>
<organism evidence="3 4">
    <name type="scientific">Paracoccus yeei</name>
    <dbReference type="NCBI Taxonomy" id="147645"/>
    <lineage>
        <taxon>Bacteria</taxon>
        <taxon>Pseudomonadati</taxon>
        <taxon>Pseudomonadota</taxon>
        <taxon>Alphaproteobacteria</taxon>
        <taxon>Rhodobacterales</taxon>
        <taxon>Paracoccaceae</taxon>
        <taxon>Paracoccus</taxon>
    </lineage>
</organism>
<evidence type="ECO:0000256" key="1">
    <source>
        <dbReference type="SAM" id="MobiDB-lite"/>
    </source>
</evidence>
<dbReference type="EMBL" id="CP031081">
    <property type="protein sequence ID" value="AYF03817.1"/>
    <property type="molecule type" value="Genomic_DNA"/>
</dbReference>
<feature type="signal peptide" evidence="2">
    <location>
        <begin position="1"/>
        <end position="31"/>
    </location>
</feature>
<evidence type="ECO:0000256" key="2">
    <source>
        <dbReference type="SAM" id="SignalP"/>
    </source>
</evidence>
<reference evidence="4" key="1">
    <citation type="submission" date="2018-07" db="EMBL/GenBank/DDBJ databases">
        <title>Genome Structure of the Opportunistic Pathogen Paracoccus yeei (Alphaproteobacteria) and Identification of Putative Virulence Factors.</title>
        <authorList>
            <person name="Lasek R."/>
            <person name="Szuplewska M."/>
            <person name="Mitura M."/>
            <person name="Decewicz P."/>
            <person name="Chmielowska C."/>
            <person name="Pawlot A."/>
            <person name="Sentkowska D."/>
            <person name="Czarnecki J."/>
            <person name="Bartosik D."/>
        </authorList>
    </citation>
    <scope>NUCLEOTIDE SEQUENCE [LARGE SCALE GENOMIC DNA]</scope>
    <source>
        <strain evidence="4">CCUG 32053</strain>
        <plasmid evidence="4">pyee3</plasmid>
    </source>
</reference>
<proteinExistence type="predicted"/>
<feature type="region of interest" description="Disordered" evidence="1">
    <location>
        <begin position="32"/>
        <end position="87"/>
    </location>
</feature>
<dbReference type="AlphaFoldDB" id="A0A386UT45"/>